<reference evidence="14" key="1">
    <citation type="journal article" date="2023" name="DNA Res.">
        <title>Chromosome-level genome assembly of Phrynocephalus forsythii using third-generation DNA sequencing and Hi-C analysis.</title>
        <authorList>
            <person name="Qi Y."/>
            <person name="Zhao W."/>
            <person name="Zhao Y."/>
            <person name="Niu C."/>
            <person name="Cao S."/>
            <person name="Zhang Y."/>
        </authorList>
    </citation>
    <scope>NUCLEOTIDE SEQUENCE</scope>
    <source>
        <tissue evidence="14">Muscle</tissue>
    </source>
</reference>
<comment type="caution">
    <text evidence="14">The sequence shown here is derived from an EMBL/GenBank/DDBJ whole genome shotgun (WGS) entry which is preliminary data.</text>
</comment>
<keyword evidence="9" id="KW-0393">Immunoglobulin domain</keyword>
<feature type="transmembrane region" description="Helical" evidence="11">
    <location>
        <begin position="162"/>
        <end position="186"/>
    </location>
</feature>
<dbReference type="AlphaFoldDB" id="A0A9Q1ARI3"/>
<dbReference type="InterPro" id="IPR000920">
    <property type="entry name" value="Myelin_P0-rel"/>
</dbReference>
<dbReference type="InterPro" id="IPR013106">
    <property type="entry name" value="Ig_V-set"/>
</dbReference>
<dbReference type="SMART" id="SM00406">
    <property type="entry name" value="IGv"/>
    <property type="match status" value="1"/>
</dbReference>
<keyword evidence="15" id="KW-1185">Reference proteome</keyword>
<evidence type="ECO:0000256" key="8">
    <source>
        <dbReference type="ARBA" id="ARBA00023180"/>
    </source>
</evidence>
<dbReference type="InterPro" id="IPR007110">
    <property type="entry name" value="Ig-like_dom"/>
</dbReference>
<dbReference type="GO" id="GO:0005886">
    <property type="term" value="C:plasma membrane"/>
    <property type="evidence" value="ECO:0007669"/>
    <property type="project" value="TreeGrafter"/>
</dbReference>
<evidence type="ECO:0000256" key="2">
    <source>
        <dbReference type="ARBA" id="ARBA00007180"/>
    </source>
</evidence>
<evidence type="ECO:0000256" key="7">
    <source>
        <dbReference type="ARBA" id="ARBA00023157"/>
    </source>
</evidence>
<dbReference type="EMBL" id="JAPFRF010000022">
    <property type="protein sequence ID" value="KAJ7305373.1"/>
    <property type="molecule type" value="Genomic_DNA"/>
</dbReference>
<name>A0A9Q1ARI3_9SAUR</name>
<evidence type="ECO:0000256" key="12">
    <source>
        <dbReference type="SAM" id="SignalP"/>
    </source>
</evidence>
<keyword evidence="4 12" id="KW-0732">Signal</keyword>
<keyword evidence="5 11" id="KW-1133">Transmembrane helix</keyword>
<feature type="signal peptide" evidence="12">
    <location>
        <begin position="1"/>
        <end position="37"/>
    </location>
</feature>
<evidence type="ECO:0000256" key="3">
    <source>
        <dbReference type="ARBA" id="ARBA00022692"/>
    </source>
</evidence>
<dbReference type="PROSITE" id="PS50835">
    <property type="entry name" value="IG_LIKE"/>
    <property type="match status" value="1"/>
</dbReference>
<keyword evidence="8" id="KW-0325">Glycoprotein</keyword>
<proteinExistence type="inferred from homology"/>
<feature type="domain" description="Ig-like" evidence="13">
    <location>
        <begin position="34"/>
        <end position="152"/>
    </location>
</feature>
<evidence type="ECO:0000256" key="11">
    <source>
        <dbReference type="SAM" id="Phobius"/>
    </source>
</evidence>
<evidence type="ECO:0000256" key="5">
    <source>
        <dbReference type="ARBA" id="ARBA00022989"/>
    </source>
</evidence>
<dbReference type="InterPro" id="IPR013783">
    <property type="entry name" value="Ig-like_fold"/>
</dbReference>
<dbReference type="Pfam" id="PF07686">
    <property type="entry name" value="V-set"/>
    <property type="match status" value="1"/>
</dbReference>
<evidence type="ECO:0000256" key="6">
    <source>
        <dbReference type="ARBA" id="ARBA00023136"/>
    </source>
</evidence>
<evidence type="ECO:0000313" key="14">
    <source>
        <dbReference type="EMBL" id="KAJ7305373.1"/>
    </source>
</evidence>
<comment type="subcellular location">
    <subcellularLocation>
        <location evidence="1">Membrane</location>
        <topology evidence="1">Single-pass type I membrane protein</topology>
    </subcellularLocation>
</comment>
<dbReference type="GO" id="GO:0098609">
    <property type="term" value="P:cell-cell adhesion"/>
    <property type="evidence" value="ECO:0007669"/>
    <property type="project" value="TreeGrafter"/>
</dbReference>
<evidence type="ECO:0000256" key="10">
    <source>
        <dbReference type="SAM" id="MobiDB-lite"/>
    </source>
</evidence>
<evidence type="ECO:0000259" key="13">
    <source>
        <dbReference type="PROSITE" id="PS50835"/>
    </source>
</evidence>
<dbReference type="FunFam" id="2.60.40.10:FF:000193">
    <property type="entry name" value="Myelin protein zero-like 1 like"/>
    <property type="match status" value="1"/>
</dbReference>
<dbReference type="PANTHER" id="PTHR13869">
    <property type="entry name" value="MYELIN P0 RELATED"/>
    <property type="match status" value="1"/>
</dbReference>
<dbReference type="SUPFAM" id="SSF48726">
    <property type="entry name" value="Immunoglobulin"/>
    <property type="match status" value="1"/>
</dbReference>
<dbReference type="Proteomes" id="UP001142489">
    <property type="component" value="Unassembled WGS sequence"/>
</dbReference>
<dbReference type="InterPro" id="IPR036179">
    <property type="entry name" value="Ig-like_dom_sf"/>
</dbReference>
<gene>
    <name evidence="14" type="ORF">JRQ81_011326</name>
</gene>
<evidence type="ECO:0000256" key="4">
    <source>
        <dbReference type="ARBA" id="ARBA00022729"/>
    </source>
</evidence>
<feature type="chain" id="PRO_5040347117" description="Ig-like domain-containing protein" evidence="12">
    <location>
        <begin position="38"/>
        <end position="224"/>
    </location>
</feature>
<comment type="similarity">
    <text evidence="2">Belongs to the myelin P0 protein family.</text>
</comment>
<keyword evidence="6 11" id="KW-0472">Membrane</keyword>
<dbReference type="Gene3D" id="2.60.40.10">
    <property type="entry name" value="Immunoglobulins"/>
    <property type="match status" value="1"/>
</dbReference>
<feature type="region of interest" description="Disordered" evidence="10">
    <location>
        <begin position="197"/>
        <end position="224"/>
    </location>
</feature>
<dbReference type="InterPro" id="IPR003599">
    <property type="entry name" value="Ig_sub"/>
</dbReference>
<evidence type="ECO:0000256" key="9">
    <source>
        <dbReference type="ARBA" id="ARBA00023319"/>
    </source>
</evidence>
<sequence>MAPMAPPARRLPGPRWVAFRLPPLVLVLVLGLCPVAAIEIYTPGSLEALNGTDIRLKCTFHSQFPVGQKLTVSWNFQSQANGHVDFVLYYHEEPYLPTKGRFMGRVTWDGNVFKNDASIMVWNVNPRDNGTFQCQVKNPPDVDGAAGEVQLRVVLKVSFSEIHILALTIGAACALMIFIMVVIVIIRHRRRARQDKNLEMKLPENEKLKEVPEEKDKPQSGEEA</sequence>
<dbReference type="PRINTS" id="PR00213">
    <property type="entry name" value="MYELINP0"/>
</dbReference>
<accession>A0A9Q1ARI3</accession>
<dbReference type="PANTHER" id="PTHR13869:SF21">
    <property type="entry name" value="MYELIN PROTEIN ZERO-LIKE PROTEIN 2"/>
    <property type="match status" value="1"/>
</dbReference>
<evidence type="ECO:0000256" key="1">
    <source>
        <dbReference type="ARBA" id="ARBA00004479"/>
    </source>
</evidence>
<evidence type="ECO:0000313" key="15">
    <source>
        <dbReference type="Proteomes" id="UP001142489"/>
    </source>
</evidence>
<keyword evidence="7" id="KW-1015">Disulfide bond</keyword>
<dbReference type="SMART" id="SM00409">
    <property type="entry name" value="IG"/>
    <property type="match status" value="1"/>
</dbReference>
<protein>
    <recommendedName>
        <fullName evidence="13">Ig-like domain-containing protein</fullName>
    </recommendedName>
</protein>
<organism evidence="14 15">
    <name type="scientific">Phrynocephalus forsythii</name>
    <dbReference type="NCBI Taxonomy" id="171643"/>
    <lineage>
        <taxon>Eukaryota</taxon>
        <taxon>Metazoa</taxon>
        <taxon>Chordata</taxon>
        <taxon>Craniata</taxon>
        <taxon>Vertebrata</taxon>
        <taxon>Euteleostomi</taxon>
        <taxon>Lepidosauria</taxon>
        <taxon>Squamata</taxon>
        <taxon>Bifurcata</taxon>
        <taxon>Unidentata</taxon>
        <taxon>Episquamata</taxon>
        <taxon>Toxicofera</taxon>
        <taxon>Iguania</taxon>
        <taxon>Acrodonta</taxon>
        <taxon>Agamidae</taxon>
        <taxon>Agaminae</taxon>
        <taxon>Phrynocephalus</taxon>
    </lineage>
</organism>
<keyword evidence="3 11" id="KW-0812">Transmembrane</keyword>
<dbReference type="OrthoDB" id="9419796at2759"/>